<gene>
    <name evidence="1" type="ORF">SAMN05421504_1021121</name>
</gene>
<dbReference type="OrthoDB" id="3578774at2"/>
<name>A0A1H3AZA3_9PSEU</name>
<evidence type="ECO:0000313" key="1">
    <source>
        <dbReference type="EMBL" id="SDX35017.1"/>
    </source>
</evidence>
<accession>A0A1H3AZA3</accession>
<dbReference type="AlphaFoldDB" id="A0A1H3AZA3"/>
<protein>
    <submittedName>
        <fullName evidence="1">Uncharacterized protein</fullName>
    </submittedName>
</protein>
<dbReference type="RefSeq" id="WP_091288924.1">
    <property type="nucleotide sequence ID" value="NZ_FNON01000002.1"/>
</dbReference>
<organism evidence="1 2">
    <name type="scientific">Amycolatopsis xylanica</name>
    <dbReference type="NCBI Taxonomy" id="589385"/>
    <lineage>
        <taxon>Bacteria</taxon>
        <taxon>Bacillati</taxon>
        <taxon>Actinomycetota</taxon>
        <taxon>Actinomycetes</taxon>
        <taxon>Pseudonocardiales</taxon>
        <taxon>Pseudonocardiaceae</taxon>
        <taxon>Amycolatopsis</taxon>
    </lineage>
</organism>
<proteinExistence type="predicted"/>
<sequence length="512" mass="57156">MRMVFIGAGPEDFDRAQRRLLDEFQAWAEIRGRAVDPAAAGAVLEYRYLTDGLLGRWTGALLREVLSHEFTDVDMTPATVGALFDFFADTDLFDDRSDSVEFLREALADIAAGFDEQERHARLPQFSTPIFDLAEDDELREQAEGTAIVRRMHEFLEWLDEDRTLPDDIDDFPEGRKLFALAEGIGMFRDEPPDDLLTDALALWTKMFDRMDIWVGADSPSDFIGGDGKTLLGILAAILGGQGHAPEELVFRSQATVANDPDGRDEFDRLRTLLFDYGLAAREVRTMRHLLPEVHDEDEVTLPLYRLLPLGVRALHGVYSHGGVHTTTFQDLTRETPEVMIAKMLASDPALADALMESWIAMHPPGDARAELIELIGRTDDFEHRMFALDLLGKLGQIGVEAIVALRDNPICGPCVATWLTRHGMLPEEDISERELVYVRLDVLTSGLRQAPGRTMAQFAAQPRHLQVLMVEDMPGSGHPCTGEVLTKIATDHPDDFVAKAARQALDRLRAE</sequence>
<evidence type="ECO:0000313" key="2">
    <source>
        <dbReference type="Proteomes" id="UP000199515"/>
    </source>
</evidence>
<reference evidence="1 2" key="1">
    <citation type="submission" date="2016-10" db="EMBL/GenBank/DDBJ databases">
        <authorList>
            <person name="de Groot N.N."/>
        </authorList>
    </citation>
    <scope>NUCLEOTIDE SEQUENCE [LARGE SCALE GENOMIC DNA]</scope>
    <source>
        <strain evidence="1 2">CPCC 202699</strain>
    </source>
</reference>
<dbReference type="EMBL" id="FNON01000002">
    <property type="protein sequence ID" value="SDX35017.1"/>
    <property type="molecule type" value="Genomic_DNA"/>
</dbReference>
<keyword evidence="2" id="KW-1185">Reference proteome</keyword>
<dbReference type="Proteomes" id="UP000199515">
    <property type="component" value="Unassembled WGS sequence"/>
</dbReference>
<dbReference type="STRING" id="589385.SAMN05421504_1021121"/>